<dbReference type="AlphaFoldDB" id="A0A368GAY2"/>
<evidence type="ECO:0000256" key="1">
    <source>
        <dbReference type="SAM" id="MobiDB-lite"/>
    </source>
</evidence>
<name>A0A368GAY2_ANCCA</name>
<dbReference type="EMBL" id="JOJR01000231">
    <property type="protein sequence ID" value="RCN41573.1"/>
    <property type="molecule type" value="Genomic_DNA"/>
</dbReference>
<dbReference type="STRING" id="29170.A0A368GAY2"/>
<reference evidence="2 3" key="1">
    <citation type="submission" date="2014-10" db="EMBL/GenBank/DDBJ databases">
        <title>Draft genome of the hookworm Ancylostoma caninum.</title>
        <authorList>
            <person name="Mitreva M."/>
        </authorList>
    </citation>
    <scope>NUCLEOTIDE SEQUENCE [LARGE SCALE GENOMIC DNA]</scope>
    <source>
        <strain evidence="2 3">Baltimore</strain>
    </source>
</reference>
<dbReference type="Proteomes" id="UP000252519">
    <property type="component" value="Unassembled WGS sequence"/>
</dbReference>
<sequence length="172" mass="19626">MKNEFYGLLQDTIDEAPQRDLKIVLEDFNAQLRGDRHGIKRTVGPFSSSEHLSDNGERLIPFCDRNDLCAGNAYFQHRATLKPKLKQQRPLTITRPFAVEKLKDPVVANSFNLELRNRFKLLRDTNDIEENWAASKALMNNCAEKFIGGDEAQEKSNEFRKERGGKSTTGNV</sequence>
<dbReference type="OrthoDB" id="5867484at2759"/>
<protein>
    <submittedName>
        <fullName evidence="2">Uncharacterized protein</fullName>
    </submittedName>
</protein>
<evidence type="ECO:0000313" key="3">
    <source>
        <dbReference type="Proteomes" id="UP000252519"/>
    </source>
</evidence>
<comment type="caution">
    <text evidence="2">The sequence shown here is derived from an EMBL/GenBank/DDBJ whole genome shotgun (WGS) entry which is preliminary data.</text>
</comment>
<proteinExistence type="predicted"/>
<feature type="region of interest" description="Disordered" evidence="1">
    <location>
        <begin position="153"/>
        <end position="172"/>
    </location>
</feature>
<feature type="compositionally biased region" description="Basic and acidic residues" evidence="1">
    <location>
        <begin position="153"/>
        <end position="165"/>
    </location>
</feature>
<keyword evidence="3" id="KW-1185">Reference proteome</keyword>
<evidence type="ECO:0000313" key="2">
    <source>
        <dbReference type="EMBL" id="RCN41573.1"/>
    </source>
</evidence>
<gene>
    <name evidence="2" type="ORF">ANCCAN_12475</name>
</gene>
<accession>A0A368GAY2</accession>
<organism evidence="2 3">
    <name type="scientific">Ancylostoma caninum</name>
    <name type="common">Dog hookworm</name>
    <dbReference type="NCBI Taxonomy" id="29170"/>
    <lineage>
        <taxon>Eukaryota</taxon>
        <taxon>Metazoa</taxon>
        <taxon>Ecdysozoa</taxon>
        <taxon>Nematoda</taxon>
        <taxon>Chromadorea</taxon>
        <taxon>Rhabditida</taxon>
        <taxon>Rhabditina</taxon>
        <taxon>Rhabditomorpha</taxon>
        <taxon>Strongyloidea</taxon>
        <taxon>Ancylostomatidae</taxon>
        <taxon>Ancylostomatinae</taxon>
        <taxon>Ancylostoma</taxon>
    </lineage>
</organism>